<feature type="region of interest" description="Disordered" evidence="11">
    <location>
        <begin position="1247"/>
        <end position="1294"/>
    </location>
</feature>
<feature type="region of interest" description="Disordered" evidence="11">
    <location>
        <begin position="760"/>
        <end position="830"/>
    </location>
</feature>
<feature type="region of interest" description="Disordered" evidence="11">
    <location>
        <begin position="1"/>
        <end position="23"/>
    </location>
</feature>
<feature type="region of interest" description="Disordered" evidence="11">
    <location>
        <begin position="311"/>
        <end position="331"/>
    </location>
</feature>
<evidence type="ECO:0000256" key="6">
    <source>
        <dbReference type="ARBA" id="ARBA00022777"/>
    </source>
</evidence>
<evidence type="ECO:0000313" key="14">
    <source>
        <dbReference type="Ensembl" id="ENSEBUP00000014004.1"/>
    </source>
</evidence>
<feature type="compositionally biased region" description="Polar residues" evidence="11">
    <location>
        <begin position="1738"/>
        <end position="1754"/>
    </location>
</feature>
<protein>
    <recommendedName>
        <fullName evidence="2">non-specific serine/threonine protein kinase</fullName>
        <ecNumber evidence="2">2.7.11.1</ecNumber>
    </recommendedName>
</protein>
<evidence type="ECO:0000256" key="3">
    <source>
        <dbReference type="ARBA" id="ARBA00022527"/>
    </source>
</evidence>
<dbReference type="PANTHER" id="PTHR47091">
    <property type="entry name" value="ALPHA-PROTEIN KINASE 2-RELATED"/>
    <property type="match status" value="1"/>
</dbReference>
<reference evidence="14" key="1">
    <citation type="submission" date="2025-08" db="UniProtKB">
        <authorList>
            <consortium name="Ensembl"/>
        </authorList>
    </citation>
    <scope>IDENTIFICATION</scope>
</reference>
<dbReference type="PROSITE" id="PS51158">
    <property type="entry name" value="ALPHA_KINASE"/>
    <property type="match status" value="1"/>
</dbReference>
<dbReference type="InterPro" id="IPR003598">
    <property type="entry name" value="Ig_sub2"/>
</dbReference>
<comment type="similarity">
    <text evidence="1">Belongs to the protein kinase superfamily. Alpha-type protein kinase family. ALPK subfamily.</text>
</comment>
<dbReference type="InterPro" id="IPR003599">
    <property type="entry name" value="Ig_sub"/>
</dbReference>
<feature type="domain" description="Ig-like" evidence="12">
    <location>
        <begin position="54"/>
        <end position="145"/>
    </location>
</feature>
<feature type="region of interest" description="Disordered" evidence="11">
    <location>
        <begin position="903"/>
        <end position="975"/>
    </location>
</feature>
<evidence type="ECO:0000256" key="7">
    <source>
        <dbReference type="ARBA" id="ARBA00023157"/>
    </source>
</evidence>
<dbReference type="GO" id="GO:0005524">
    <property type="term" value="F:ATP binding"/>
    <property type="evidence" value="ECO:0007669"/>
    <property type="project" value="InterPro"/>
</dbReference>
<feature type="compositionally biased region" description="Basic and acidic residues" evidence="11">
    <location>
        <begin position="438"/>
        <end position="456"/>
    </location>
</feature>
<dbReference type="InterPro" id="IPR036179">
    <property type="entry name" value="Ig-like_dom_sf"/>
</dbReference>
<dbReference type="SMART" id="SM00408">
    <property type="entry name" value="IGc2"/>
    <property type="match status" value="2"/>
</dbReference>
<dbReference type="SUPFAM" id="SSF56112">
    <property type="entry name" value="Protein kinase-like (PK-like)"/>
    <property type="match status" value="1"/>
</dbReference>
<dbReference type="Proteomes" id="UP000694388">
    <property type="component" value="Unplaced"/>
</dbReference>
<dbReference type="InterPro" id="IPR007110">
    <property type="entry name" value="Ig-like_dom"/>
</dbReference>
<dbReference type="InterPro" id="IPR013783">
    <property type="entry name" value="Ig-like_fold"/>
</dbReference>
<evidence type="ECO:0000256" key="8">
    <source>
        <dbReference type="ARBA" id="ARBA00023319"/>
    </source>
</evidence>
<evidence type="ECO:0000256" key="9">
    <source>
        <dbReference type="ARBA" id="ARBA00047899"/>
    </source>
</evidence>
<dbReference type="FunFam" id="2.60.40.10:FF:000069">
    <property type="entry name" value="Alpha-protein kinase 3"/>
    <property type="match status" value="1"/>
</dbReference>
<feature type="compositionally biased region" description="Polar residues" evidence="11">
    <location>
        <begin position="311"/>
        <end position="325"/>
    </location>
</feature>
<dbReference type="EC" id="2.7.11.1" evidence="2"/>
<keyword evidence="3" id="KW-0723">Serine/threonine-protein kinase</keyword>
<comment type="catalytic activity">
    <reaction evidence="10">
        <text>L-seryl-[protein] + ATP = O-phospho-L-seryl-[protein] + ADP + H(+)</text>
        <dbReference type="Rhea" id="RHEA:17989"/>
        <dbReference type="Rhea" id="RHEA-COMP:9863"/>
        <dbReference type="Rhea" id="RHEA-COMP:11604"/>
        <dbReference type="ChEBI" id="CHEBI:15378"/>
        <dbReference type="ChEBI" id="CHEBI:29999"/>
        <dbReference type="ChEBI" id="CHEBI:30616"/>
        <dbReference type="ChEBI" id="CHEBI:83421"/>
        <dbReference type="ChEBI" id="CHEBI:456216"/>
        <dbReference type="EC" id="2.7.11.1"/>
    </reaction>
</comment>
<dbReference type="GeneTree" id="ENSGT00940000158534"/>
<dbReference type="InterPro" id="IPR013098">
    <property type="entry name" value="Ig_I-set"/>
</dbReference>
<feature type="compositionally biased region" description="Polar residues" evidence="11">
    <location>
        <begin position="1851"/>
        <end position="1882"/>
    </location>
</feature>
<evidence type="ECO:0000259" key="12">
    <source>
        <dbReference type="PROSITE" id="PS50835"/>
    </source>
</evidence>
<feature type="compositionally biased region" description="Polar residues" evidence="11">
    <location>
        <begin position="380"/>
        <end position="389"/>
    </location>
</feature>
<feature type="compositionally biased region" description="Basic and acidic residues" evidence="11">
    <location>
        <begin position="738"/>
        <end position="748"/>
    </location>
</feature>
<feature type="domain" description="Ig-like" evidence="12">
    <location>
        <begin position="1342"/>
        <end position="1430"/>
    </location>
</feature>
<keyword evidence="6" id="KW-0418">Kinase</keyword>
<dbReference type="CDD" id="cd00096">
    <property type="entry name" value="Ig"/>
    <property type="match status" value="1"/>
</dbReference>
<comment type="catalytic activity">
    <reaction evidence="9">
        <text>L-threonyl-[protein] + ATP = O-phospho-L-threonyl-[protein] + ADP + H(+)</text>
        <dbReference type="Rhea" id="RHEA:46608"/>
        <dbReference type="Rhea" id="RHEA-COMP:11060"/>
        <dbReference type="Rhea" id="RHEA-COMP:11605"/>
        <dbReference type="ChEBI" id="CHEBI:15378"/>
        <dbReference type="ChEBI" id="CHEBI:30013"/>
        <dbReference type="ChEBI" id="CHEBI:30616"/>
        <dbReference type="ChEBI" id="CHEBI:61977"/>
        <dbReference type="ChEBI" id="CHEBI:456216"/>
        <dbReference type="EC" id="2.7.11.1"/>
    </reaction>
</comment>
<dbReference type="InterPro" id="IPR011009">
    <property type="entry name" value="Kinase-like_dom_sf"/>
</dbReference>
<dbReference type="Gene3D" id="3.20.200.10">
    <property type="entry name" value="MHCK/EF2 kinase"/>
    <property type="match status" value="1"/>
</dbReference>
<dbReference type="Pfam" id="PF07679">
    <property type="entry name" value="I-set"/>
    <property type="match status" value="2"/>
</dbReference>
<dbReference type="Ensembl" id="ENSEBUT00000014581.1">
    <property type="protein sequence ID" value="ENSEBUP00000014004.1"/>
    <property type="gene ID" value="ENSEBUG00000008827.1"/>
</dbReference>
<evidence type="ECO:0000256" key="1">
    <source>
        <dbReference type="ARBA" id="ARBA00008651"/>
    </source>
</evidence>
<organism evidence="14 15">
    <name type="scientific">Eptatretus burgeri</name>
    <name type="common">Inshore hagfish</name>
    <dbReference type="NCBI Taxonomy" id="7764"/>
    <lineage>
        <taxon>Eukaryota</taxon>
        <taxon>Metazoa</taxon>
        <taxon>Chordata</taxon>
        <taxon>Craniata</taxon>
        <taxon>Vertebrata</taxon>
        <taxon>Cyclostomata</taxon>
        <taxon>Myxini</taxon>
        <taxon>Myxiniformes</taxon>
        <taxon>Myxinidae</taxon>
        <taxon>Eptatretinae</taxon>
        <taxon>Eptatretus</taxon>
    </lineage>
</organism>
<dbReference type="Gene3D" id="2.60.40.10">
    <property type="entry name" value="Immunoglobulins"/>
    <property type="match status" value="2"/>
</dbReference>
<dbReference type="SMART" id="SM00811">
    <property type="entry name" value="Alpha_kinase"/>
    <property type="match status" value="1"/>
</dbReference>
<feature type="compositionally biased region" description="Polar residues" evidence="11">
    <location>
        <begin position="947"/>
        <end position="963"/>
    </location>
</feature>
<reference evidence="14" key="2">
    <citation type="submission" date="2025-09" db="UniProtKB">
        <authorList>
            <consortium name="Ensembl"/>
        </authorList>
    </citation>
    <scope>IDENTIFICATION</scope>
</reference>
<feature type="compositionally biased region" description="Basic and acidic residues" evidence="11">
    <location>
        <begin position="810"/>
        <end position="829"/>
    </location>
</feature>
<feature type="compositionally biased region" description="Basic and acidic residues" evidence="11">
    <location>
        <begin position="964"/>
        <end position="975"/>
    </location>
</feature>
<accession>A0A8C4QF03</accession>
<dbReference type="SUPFAM" id="SSF48726">
    <property type="entry name" value="Immunoglobulin"/>
    <property type="match status" value="2"/>
</dbReference>
<feature type="compositionally biased region" description="Basic and acidic residues" evidence="11">
    <location>
        <begin position="1221"/>
        <end position="1232"/>
    </location>
</feature>
<evidence type="ECO:0000256" key="11">
    <source>
        <dbReference type="SAM" id="MobiDB-lite"/>
    </source>
</evidence>
<dbReference type="Pfam" id="PF02816">
    <property type="entry name" value="Alpha_kinase"/>
    <property type="match status" value="1"/>
</dbReference>
<dbReference type="PROSITE" id="PS50835">
    <property type="entry name" value="IG_LIKE"/>
    <property type="match status" value="2"/>
</dbReference>
<name>A0A8C4QF03_EPTBU</name>
<feature type="compositionally biased region" description="Polar residues" evidence="11">
    <location>
        <begin position="1773"/>
        <end position="1819"/>
    </location>
</feature>
<feature type="region of interest" description="Disordered" evidence="11">
    <location>
        <begin position="726"/>
        <end position="748"/>
    </location>
</feature>
<feature type="region of interest" description="Disordered" evidence="11">
    <location>
        <begin position="380"/>
        <end position="459"/>
    </location>
</feature>
<keyword evidence="15" id="KW-1185">Reference proteome</keyword>
<evidence type="ECO:0000256" key="4">
    <source>
        <dbReference type="ARBA" id="ARBA00022679"/>
    </source>
</evidence>
<dbReference type="SMART" id="SM00409">
    <property type="entry name" value="IG"/>
    <property type="match status" value="2"/>
</dbReference>
<evidence type="ECO:0000256" key="5">
    <source>
        <dbReference type="ARBA" id="ARBA00022737"/>
    </source>
</evidence>
<keyword evidence="5" id="KW-0677">Repeat</keyword>
<keyword evidence="4" id="KW-0808">Transferase</keyword>
<dbReference type="GO" id="GO:0004674">
    <property type="term" value="F:protein serine/threonine kinase activity"/>
    <property type="evidence" value="ECO:0007669"/>
    <property type="project" value="UniProtKB-KW"/>
</dbReference>
<feature type="region of interest" description="Disordered" evidence="11">
    <location>
        <begin position="207"/>
        <end position="246"/>
    </location>
</feature>
<keyword evidence="8" id="KW-0393">Immunoglobulin domain</keyword>
<dbReference type="OMA" id="WPPAINR"/>
<evidence type="ECO:0000313" key="15">
    <source>
        <dbReference type="Proteomes" id="UP000694388"/>
    </source>
</evidence>
<evidence type="ECO:0000259" key="13">
    <source>
        <dbReference type="PROSITE" id="PS51158"/>
    </source>
</evidence>
<sequence length="1895" mass="206968">MGSRKTLQVNGMQNGDWTGSKISLDEGPHDGILNSDSRYTLFLIRKQLAEETSPIFNGGLASRSISENTDVKFTCTISGHPEPEVLWYKDDEQLDRLCGLPKYEIRKEGKVHFLKLFSCMEDDAAIYQVSARNHKGIVSCSAVLEVGTMTEYKIHLRWFDRIKRRAEARKHELGNTIPLTIPLQVGTHRMGKENKMAVILSGTMNSPEMRTTRKRRSPELRRSAVWGRTSTTETPEPSLREKEKQSGINVNGRVERPKVEENEGIVEVNAGLVANPEPAHRKKIKSWLNGESNSGPEIQTAGGYLRQLARLSQQQGSPLPASTSIKDGEWDDKEKRKMQVETVTVKDEPASGNDHLHQAANQLSQLKNRMDLRRLKSPVYQQTNANTGQVAKPTVPAQQKKGSDKISSKETGPSQNRRVAPQAAALFRRLSSTPVVLPKDEDDKESTSSEIHETESLHLLSDSASDVETQSLVTAVEDFMGTDSLLSSDDFDTADEDYGSISDGASAYYSFGGDIESSSSSQPSSPALWDIRHFPVPPFAIIPPTSADLARRMSSESASSYYSLYHYPLDSNSPHYLSLSAASDEYFQTMGQMAGPAGATNSEDEDLTATEGSTETPTEDVDYEMAANTQMVDSASPDMEIQRQDALRQAGPIPNDTTTNSGTGDMYSYASITSKIASQEGFATAESDFESATSEGSWLKRRAKEGEDVKSEHSCLSSQENKDIVNVKGISQQRTRNNARDKPVHLRVEVMDLPGQKLVAVSSDRTSKKSVVNEQAKQIEGKGQASPKDSETETPGLSSEDLMETASEGGRQEEKASAATRKDITKSIDHAAPVTIHSRIQKVADKHSSRKADEIAEKRSVLNKNNKATVTKKMQTDTEKKGGSNKGIHSTTVGRLASIFGEKKKQSEIRTKGKASSGDVVGTSRLNKGSPAIDIVSGKGLKAQPITKPSSSKTGIQEQTIQRKSAEPEENSNLKKGDLEDACTKEMHHEQAQPVSVRAQSEMSSTLTTMPTDHMKLLNDLHQHSVIADPQSNIYAHPLLMPSFSQPSTSDLASFVTTESVALTPQPVNSISKTTPQPALIPDTSLTGTYDSATTVTTEATASATKVATVTTATTTAMADDSETVVDATLGIPSATPQELALGARRKVYIPRSPGVSPKVSHASQVSRPNETNVQSPPQEVPTVSLRRPGSRLSWSSSDDEDERKERDELGRMLPGMRRRTQSDRGHRPGDEYLFEVKDLIQTQSTISSKMKTQDPPSPKKIRSQVPHSTKTDTSQVSVSSPKMNRVQTPSSQFLAPPLPDALLPYTTASTIIGEQVVSVEDKEEVERPQKIEIKPDPFKAPQVIRKIRAEAFPDLAGNLKIWCQFFNVLHETSVCWTRNGSVIAELFLSAGEEVPLTLAIPQASRSDHGVYRCSVSNPYGSTSSELHLSYDAIQAMVNREEIQDGEEIEMTPLIFNKGLTDSSHWGERFFGRVITEERPVWLPGAGDGTKQRKPFRAHVVYGLSPIFDSGSTCMLKVPTVIAYGGCREPKPTVLNQHISVQDCKVQNTVREYCKQFSVEARAAEDFGEIPEVQPLFLIFRPASHIPYATLEAEMTGHVTFYPAESGSPVKNVNAEKTSLVISQESDAILHDKCNAFRHWLLLRSNGNLLLSNAEGIRLKLTNLEVSVRCADSGPELGCKANPQAISSFRAKHICNQYCKLLRLTSLAQQMSSSPQLGHRTFSLGARSPGTARKVAKTSPQPQRKVQGIRTSPQLARKTQELGTSLQPPCKTQGLSTNPQTSRKVQSPSISPQAPRKSQSLSISPQAPRKTQGSSTSPQAPRKTHGSSTSPQASRKTQGSSISPQAPRKTMSPSSSPKQPRHTSVSSPSTASRMSAPSTMSATGIAAFAHKKPNQ</sequence>
<keyword evidence="7" id="KW-1015">Disulfide bond</keyword>
<feature type="compositionally biased region" description="Low complexity" evidence="11">
    <location>
        <begin position="1185"/>
        <end position="1197"/>
    </location>
</feature>
<dbReference type="InterPro" id="IPR004166">
    <property type="entry name" value="a-kinase_dom"/>
</dbReference>
<feature type="compositionally biased region" description="Polar residues" evidence="11">
    <location>
        <begin position="1162"/>
        <end position="1178"/>
    </location>
</feature>
<feature type="domain" description="Alpha-type protein kinase" evidence="13">
    <location>
        <begin position="1458"/>
        <end position="1707"/>
    </location>
</feature>
<dbReference type="PANTHER" id="PTHR47091:SF2">
    <property type="entry name" value="ALPHA-PROTEIN KINASE 2"/>
    <property type="match status" value="1"/>
</dbReference>
<proteinExistence type="inferred from homology"/>
<feature type="region of interest" description="Disordered" evidence="11">
    <location>
        <begin position="1152"/>
        <end position="1232"/>
    </location>
</feature>
<feature type="compositionally biased region" description="Polar residues" evidence="11">
    <location>
        <begin position="1266"/>
        <end position="1294"/>
    </location>
</feature>
<feature type="region of interest" description="Disordered" evidence="11">
    <location>
        <begin position="594"/>
        <end position="617"/>
    </location>
</feature>
<evidence type="ECO:0000256" key="10">
    <source>
        <dbReference type="ARBA" id="ARBA00048679"/>
    </source>
</evidence>
<feature type="compositionally biased region" description="Polar residues" evidence="11">
    <location>
        <begin position="1826"/>
        <end position="1844"/>
    </location>
</feature>
<feature type="region of interest" description="Disordered" evidence="11">
    <location>
        <begin position="1716"/>
        <end position="1895"/>
    </location>
</feature>
<evidence type="ECO:0000256" key="2">
    <source>
        <dbReference type="ARBA" id="ARBA00012513"/>
    </source>
</evidence>
<feature type="compositionally biased region" description="Polar residues" evidence="11">
    <location>
        <begin position="1"/>
        <end position="21"/>
    </location>
</feature>